<name>A0A653DBP5_CALMS</name>
<sequence length="315" mass="37049">MTNVLVVSSPLKRVCIRLRCFEKIPEDSRQNLLITFNSLRSKNEQDNFLSGLISFHAPWRRRSRKPKNEEQSEDEISDDPEAKQFANNAVFSYKVRISDSEIPVCFKAFLAIFGIARGRVRRIQDFLLHHGRSPRDRRGTHQNRPNKMPREVEDLIVQHIQSFKARQSHYSRRKNPDRVYLPETLSIKKMFKMFLEKYNIAITYKAYWTIFTRKFNISFGLPRSDTCSVCDNLMLQINATIDPERKQDLTAQKALHLAKADKFYELKRKFKLRARQGELTCLSFDYMQNLPLPHLQTSDVFFPVSCGIMYLECTI</sequence>
<dbReference type="PANTHER" id="PTHR10773">
    <property type="entry name" value="DNA-DIRECTED RNA POLYMERASES I, II, AND III SUBUNIT RPABC2"/>
    <property type="match status" value="1"/>
</dbReference>
<dbReference type="Proteomes" id="UP000410492">
    <property type="component" value="Unassembled WGS sequence"/>
</dbReference>
<protein>
    <submittedName>
        <fullName evidence="1">Uncharacterized protein</fullName>
    </submittedName>
</protein>
<dbReference type="PANTHER" id="PTHR10773:SF19">
    <property type="match status" value="1"/>
</dbReference>
<evidence type="ECO:0000313" key="2">
    <source>
        <dbReference type="Proteomes" id="UP000410492"/>
    </source>
</evidence>
<keyword evidence="2" id="KW-1185">Reference proteome</keyword>
<accession>A0A653DBP5</accession>
<organism evidence="1 2">
    <name type="scientific">Callosobruchus maculatus</name>
    <name type="common">Southern cowpea weevil</name>
    <name type="synonym">Pulse bruchid</name>
    <dbReference type="NCBI Taxonomy" id="64391"/>
    <lineage>
        <taxon>Eukaryota</taxon>
        <taxon>Metazoa</taxon>
        <taxon>Ecdysozoa</taxon>
        <taxon>Arthropoda</taxon>
        <taxon>Hexapoda</taxon>
        <taxon>Insecta</taxon>
        <taxon>Pterygota</taxon>
        <taxon>Neoptera</taxon>
        <taxon>Endopterygota</taxon>
        <taxon>Coleoptera</taxon>
        <taxon>Polyphaga</taxon>
        <taxon>Cucujiformia</taxon>
        <taxon>Chrysomeloidea</taxon>
        <taxon>Chrysomelidae</taxon>
        <taxon>Bruchinae</taxon>
        <taxon>Bruchini</taxon>
        <taxon>Callosobruchus</taxon>
    </lineage>
</organism>
<evidence type="ECO:0000313" key="1">
    <source>
        <dbReference type="EMBL" id="VEN57276.1"/>
    </source>
</evidence>
<proteinExistence type="predicted"/>
<dbReference type="AlphaFoldDB" id="A0A653DBP5"/>
<dbReference type="OrthoDB" id="6753455at2759"/>
<reference evidence="1 2" key="1">
    <citation type="submission" date="2019-01" db="EMBL/GenBank/DDBJ databases">
        <authorList>
            <person name="Sayadi A."/>
        </authorList>
    </citation>
    <scope>NUCLEOTIDE SEQUENCE [LARGE SCALE GENOMIC DNA]</scope>
</reference>
<gene>
    <name evidence="1" type="ORF">CALMAC_LOCUS15928</name>
</gene>
<dbReference type="EMBL" id="CAACVG010011043">
    <property type="protein sequence ID" value="VEN57276.1"/>
    <property type="molecule type" value="Genomic_DNA"/>
</dbReference>